<evidence type="ECO:0000259" key="1">
    <source>
        <dbReference type="Pfam" id="PF12937"/>
    </source>
</evidence>
<sequence length="600" mass="68772">MSSQSISELMDNLDVHCVKCQPAFATLIHDALKTERPLFPSKPLSKSFIAINKAILECERILRGYQLMTQLLKAKRNELAAIHYLPDEILESIFLETIDQEGGSWAVVPFSHVCRRWRGVALQSPRLWTAIILLGKRRDIHVDRILYRAQNLPITVSGRAFNIPGATNTLKLWVWIFRTYWAQIRHVHMFVAGEESHFGNRFWKGVTSLPQLLTMRLSLRNFDQEDADDFVRHLHRINRPGLRGMFVKSDRYLNPGHLVTSTLTTFHFVMVDDVTWDSNFNQQVVSAISSALRTMPLLASLKLDWGISGSLTARHTEPVLHLSHLQTLSLFLPPNTSIWILDWLQYPPQTDVKLLVRLRDVKAQDLPSLHSTLEFLLGYEVWSDQPVSYDVEAQARIHKSNVFGVDYAHSLLLSLTRQQPQPHHPTGLLSLYLEHAAPSGFYAPPSPQEIWDIVPHVIQEQVHGFTIGYMPPDATYLYKIKWPDVLLRVAQCSGQMTATRHLTIWGWKWRDMMNASHDPLVISPATPGRETDHPFLFPNLQKVTFESMSGRFTDGEVDALKVILLRWSEIRGPQLRVRFVGCSRVKDRDFCDVASIINRL</sequence>
<gene>
    <name evidence="2" type="ORF">BXZ70DRAFT_478684</name>
</gene>
<dbReference type="AlphaFoldDB" id="A0A8K0UH68"/>
<dbReference type="Gene3D" id="1.20.1280.50">
    <property type="match status" value="1"/>
</dbReference>
<protein>
    <recommendedName>
        <fullName evidence="1">F-box domain-containing protein</fullName>
    </recommendedName>
</protein>
<comment type="caution">
    <text evidence="2">The sequence shown here is derived from an EMBL/GenBank/DDBJ whole genome shotgun (WGS) entry which is preliminary data.</text>
</comment>
<evidence type="ECO:0000313" key="2">
    <source>
        <dbReference type="EMBL" id="KAH8091730.1"/>
    </source>
</evidence>
<feature type="domain" description="F-box" evidence="1">
    <location>
        <begin position="83"/>
        <end position="131"/>
    </location>
</feature>
<dbReference type="SUPFAM" id="SSF81383">
    <property type="entry name" value="F-box domain"/>
    <property type="match status" value="1"/>
</dbReference>
<reference evidence="2" key="1">
    <citation type="journal article" date="2021" name="New Phytol.">
        <title>Evolutionary innovations through gain and loss of genes in the ectomycorrhizal Boletales.</title>
        <authorList>
            <person name="Wu G."/>
            <person name="Miyauchi S."/>
            <person name="Morin E."/>
            <person name="Kuo A."/>
            <person name="Drula E."/>
            <person name="Varga T."/>
            <person name="Kohler A."/>
            <person name="Feng B."/>
            <person name="Cao Y."/>
            <person name="Lipzen A."/>
            <person name="Daum C."/>
            <person name="Hundley H."/>
            <person name="Pangilinan J."/>
            <person name="Johnson J."/>
            <person name="Barry K."/>
            <person name="LaButti K."/>
            <person name="Ng V."/>
            <person name="Ahrendt S."/>
            <person name="Min B."/>
            <person name="Choi I.G."/>
            <person name="Park H."/>
            <person name="Plett J.M."/>
            <person name="Magnuson J."/>
            <person name="Spatafora J.W."/>
            <person name="Nagy L.G."/>
            <person name="Henrissat B."/>
            <person name="Grigoriev I.V."/>
            <person name="Yang Z.L."/>
            <person name="Xu J."/>
            <person name="Martin F.M."/>
        </authorList>
    </citation>
    <scope>NUCLEOTIDE SEQUENCE</scope>
    <source>
        <strain evidence="2">KKN 215</strain>
    </source>
</reference>
<evidence type="ECO:0000313" key="3">
    <source>
        <dbReference type="Proteomes" id="UP000813824"/>
    </source>
</evidence>
<dbReference type="InterPro" id="IPR036047">
    <property type="entry name" value="F-box-like_dom_sf"/>
</dbReference>
<dbReference type="Proteomes" id="UP000813824">
    <property type="component" value="Unassembled WGS sequence"/>
</dbReference>
<accession>A0A8K0UH68</accession>
<keyword evidence="3" id="KW-1185">Reference proteome</keyword>
<dbReference type="Pfam" id="PF12937">
    <property type="entry name" value="F-box-like"/>
    <property type="match status" value="1"/>
</dbReference>
<dbReference type="InterPro" id="IPR001810">
    <property type="entry name" value="F-box_dom"/>
</dbReference>
<organism evidence="2 3">
    <name type="scientific">Cristinia sonorae</name>
    <dbReference type="NCBI Taxonomy" id="1940300"/>
    <lineage>
        <taxon>Eukaryota</taxon>
        <taxon>Fungi</taxon>
        <taxon>Dikarya</taxon>
        <taxon>Basidiomycota</taxon>
        <taxon>Agaricomycotina</taxon>
        <taxon>Agaricomycetes</taxon>
        <taxon>Agaricomycetidae</taxon>
        <taxon>Agaricales</taxon>
        <taxon>Pleurotineae</taxon>
        <taxon>Stephanosporaceae</taxon>
        <taxon>Cristinia</taxon>
    </lineage>
</organism>
<name>A0A8K0UH68_9AGAR</name>
<dbReference type="OrthoDB" id="3357519at2759"/>
<proteinExistence type="predicted"/>
<dbReference type="EMBL" id="JAEVFJ010000035">
    <property type="protein sequence ID" value="KAH8091730.1"/>
    <property type="molecule type" value="Genomic_DNA"/>
</dbReference>